<evidence type="ECO:0000313" key="3">
    <source>
        <dbReference type="Proteomes" id="UP000626786"/>
    </source>
</evidence>
<evidence type="ECO:0000313" key="2">
    <source>
        <dbReference type="EMBL" id="MBD7986401.1"/>
    </source>
</evidence>
<proteinExistence type="predicted"/>
<sequence length="484" mass="54875">MTERKLVVAVAGASGYIGHNLLKRLKGHAKVIALSRNGDQRKNTDDVEWRSCDLFSMKDAEKALEGADIAVYLVHSMLKSARLTQGSFEDMDVILADNFAQAAKKQGIQEIVYLSGIIPKEEEQDLSRHLKSRLECERILRSYGVPVTALRAGLIIGPKGSSFPILSKLVRRLPMMILPKWTRSNTQPVALTDVLKALSAIILEFEPKERTIDIGGPEVMTYKKMMELTADALGTKRRFLDVPFFSLNLSRLWLTLVTQSSKEMVYPLVESLRHPMVVNPENHLVGISDGKIPFMEAAKEALRIEAETPEKSGRPIVFGPLKQDVRSVQRIELPNGWTADEAARYYVKWLQTFLNPWVMTTVDDDLNCKIGFIGNRTLLELQYSPERSTEDRALYYITGGFLMDATVNQRGRMEFRKIPGAEEVIIAIHDYLPALPWFIYYVTQANMHAFVMWSFQRHMHALTVSEQTRLDVSKLYIPDVESVT</sequence>
<dbReference type="InterPro" id="IPR016040">
    <property type="entry name" value="NAD(P)-bd_dom"/>
</dbReference>
<dbReference type="EMBL" id="JACSQN010000034">
    <property type="protein sequence ID" value="MBD7986401.1"/>
    <property type="molecule type" value="Genomic_DNA"/>
</dbReference>
<dbReference type="PANTHER" id="PTHR12126:SF11">
    <property type="entry name" value="NADH DEHYDROGENASE [UBIQUINONE] 1 ALPHA SUBCOMPLEX SUBUNIT 9, MITOCHONDRIAL"/>
    <property type="match status" value="1"/>
</dbReference>
<reference evidence="2 3" key="1">
    <citation type="submission" date="2020-08" db="EMBL/GenBank/DDBJ databases">
        <title>A Genomic Blueprint of the Chicken Gut Microbiome.</title>
        <authorList>
            <person name="Gilroy R."/>
            <person name="Ravi A."/>
            <person name="Getino M."/>
            <person name="Pursley I."/>
            <person name="Horton D.L."/>
            <person name="Alikhan N.-F."/>
            <person name="Baker D."/>
            <person name="Gharbi K."/>
            <person name="Hall N."/>
            <person name="Watson M."/>
            <person name="Adriaenssens E.M."/>
            <person name="Foster-Nyarko E."/>
            <person name="Jarju S."/>
            <person name="Secka A."/>
            <person name="Antonio M."/>
            <person name="Oren A."/>
            <person name="Chaudhuri R."/>
            <person name="La Ragione R.M."/>
            <person name="Hildebrand F."/>
            <person name="Pallen M.J."/>
        </authorList>
    </citation>
    <scope>NUCLEOTIDE SEQUENCE [LARGE SCALE GENOMIC DNA]</scope>
    <source>
        <strain evidence="2 3">Sa2YVA2</strain>
    </source>
</reference>
<protein>
    <submittedName>
        <fullName evidence="2">NAD(P)H-binding protein</fullName>
    </submittedName>
</protein>
<comment type="caution">
    <text evidence="2">The sequence shown here is derived from an EMBL/GenBank/DDBJ whole genome shotgun (WGS) entry which is preliminary data.</text>
</comment>
<keyword evidence="3" id="KW-1185">Reference proteome</keyword>
<evidence type="ECO:0000259" key="1">
    <source>
        <dbReference type="Pfam" id="PF13460"/>
    </source>
</evidence>
<dbReference type="PANTHER" id="PTHR12126">
    <property type="entry name" value="NADH-UBIQUINONE OXIDOREDUCTASE 39 KDA SUBUNIT-RELATED"/>
    <property type="match status" value="1"/>
</dbReference>
<accession>A0ABR8UEF8</accession>
<dbReference type="Pfam" id="PF13460">
    <property type="entry name" value="NAD_binding_10"/>
    <property type="match status" value="1"/>
</dbReference>
<name>A0ABR8UEF8_9BACL</name>
<organism evidence="2 3">
    <name type="scientific">Sporosarcina quadrami</name>
    <dbReference type="NCBI Taxonomy" id="2762234"/>
    <lineage>
        <taxon>Bacteria</taxon>
        <taxon>Bacillati</taxon>
        <taxon>Bacillota</taxon>
        <taxon>Bacilli</taxon>
        <taxon>Bacillales</taxon>
        <taxon>Caryophanaceae</taxon>
        <taxon>Sporosarcina</taxon>
    </lineage>
</organism>
<dbReference type="Gene3D" id="3.40.50.720">
    <property type="entry name" value="NAD(P)-binding Rossmann-like Domain"/>
    <property type="match status" value="1"/>
</dbReference>
<gene>
    <name evidence="2" type="ORF">H9649_17670</name>
</gene>
<dbReference type="InterPro" id="IPR051207">
    <property type="entry name" value="ComplexI_NDUFA9_subunit"/>
</dbReference>
<dbReference type="InterPro" id="IPR036291">
    <property type="entry name" value="NAD(P)-bd_dom_sf"/>
</dbReference>
<dbReference type="RefSeq" id="WP_191696246.1">
    <property type="nucleotide sequence ID" value="NZ_JACSQN010000034.1"/>
</dbReference>
<feature type="domain" description="NAD(P)-binding" evidence="1">
    <location>
        <begin position="12"/>
        <end position="155"/>
    </location>
</feature>
<dbReference type="Proteomes" id="UP000626786">
    <property type="component" value="Unassembled WGS sequence"/>
</dbReference>
<dbReference type="SUPFAM" id="SSF51735">
    <property type="entry name" value="NAD(P)-binding Rossmann-fold domains"/>
    <property type="match status" value="1"/>
</dbReference>